<dbReference type="Proteomes" id="UP000008068">
    <property type="component" value="Unassembled WGS sequence"/>
</dbReference>
<dbReference type="PROSITE" id="PS50879">
    <property type="entry name" value="RNASE_H_1"/>
    <property type="match status" value="1"/>
</dbReference>
<dbReference type="EMBL" id="GL380016">
    <property type="protein sequence ID" value="EGT42760.1"/>
    <property type="molecule type" value="Genomic_DNA"/>
</dbReference>
<keyword evidence="6" id="KW-0255">Endonuclease</keyword>
<dbReference type="OMA" id="TRWINEW"/>
<proteinExistence type="inferred from homology"/>
<dbReference type="eggNOG" id="KOG3752">
    <property type="taxonomic scope" value="Eukaryota"/>
</dbReference>
<evidence type="ECO:0000256" key="8">
    <source>
        <dbReference type="SAM" id="MobiDB-lite"/>
    </source>
</evidence>
<dbReference type="GO" id="GO:0043137">
    <property type="term" value="P:DNA replication, removal of RNA primer"/>
    <property type="evidence" value="ECO:0007669"/>
    <property type="project" value="TreeGrafter"/>
</dbReference>
<feature type="domain" description="RNase H type-1" evidence="9">
    <location>
        <begin position="178"/>
        <end position="317"/>
    </location>
</feature>
<protein>
    <recommendedName>
        <fullName evidence="3">ribonuclease H</fullName>
        <ecNumber evidence="3">3.1.26.4</ecNumber>
    </recommendedName>
</protein>
<reference evidence="11" key="1">
    <citation type="submission" date="2011-07" db="EMBL/GenBank/DDBJ databases">
        <authorList>
            <consortium name="Caenorhabditis brenneri Sequencing and Analysis Consortium"/>
            <person name="Wilson R.K."/>
        </authorList>
    </citation>
    <scope>NUCLEOTIDE SEQUENCE [LARGE SCALE GENOMIC DNA]</scope>
    <source>
        <strain evidence="11">PB2801</strain>
    </source>
</reference>
<dbReference type="InterPro" id="IPR036397">
    <property type="entry name" value="RNaseH_sf"/>
</dbReference>
<dbReference type="CDD" id="cd09280">
    <property type="entry name" value="RNase_HI_eukaryote_like"/>
    <property type="match status" value="1"/>
</dbReference>
<dbReference type="GO" id="GO:0004523">
    <property type="term" value="F:RNA-DNA hybrid ribonuclease activity"/>
    <property type="evidence" value="ECO:0007669"/>
    <property type="project" value="UniProtKB-EC"/>
</dbReference>
<evidence type="ECO:0000256" key="6">
    <source>
        <dbReference type="ARBA" id="ARBA00022759"/>
    </source>
</evidence>
<comment type="catalytic activity">
    <reaction evidence="1">
        <text>Endonucleolytic cleavage to 5'-phosphomonoester.</text>
        <dbReference type="EC" id="3.1.26.4"/>
    </reaction>
</comment>
<keyword evidence="5" id="KW-0479">Metal-binding</keyword>
<evidence type="ECO:0000256" key="1">
    <source>
        <dbReference type="ARBA" id="ARBA00000077"/>
    </source>
</evidence>
<evidence type="ECO:0000313" key="10">
    <source>
        <dbReference type="EMBL" id="EGT42760.1"/>
    </source>
</evidence>
<evidence type="ECO:0000313" key="11">
    <source>
        <dbReference type="Proteomes" id="UP000008068"/>
    </source>
</evidence>
<dbReference type="Gene3D" id="3.30.420.10">
    <property type="entry name" value="Ribonuclease H-like superfamily/Ribonuclease H"/>
    <property type="match status" value="2"/>
</dbReference>
<evidence type="ECO:0000256" key="2">
    <source>
        <dbReference type="ARBA" id="ARBA00005300"/>
    </source>
</evidence>
<dbReference type="PANTHER" id="PTHR10642:SF26">
    <property type="entry name" value="RIBONUCLEASE H1"/>
    <property type="match status" value="1"/>
</dbReference>
<dbReference type="GO" id="GO:0046872">
    <property type="term" value="F:metal ion binding"/>
    <property type="evidence" value="ECO:0007669"/>
    <property type="project" value="UniProtKB-KW"/>
</dbReference>
<keyword evidence="7" id="KW-0378">Hydrolase</keyword>
<dbReference type="PANTHER" id="PTHR10642">
    <property type="entry name" value="RIBONUCLEASE H1"/>
    <property type="match status" value="1"/>
</dbReference>
<evidence type="ECO:0000259" key="9">
    <source>
        <dbReference type="PROSITE" id="PS50879"/>
    </source>
</evidence>
<organism evidence="11">
    <name type="scientific">Caenorhabditis brenneri</name>
    <name type="common">Nematode worm</name>
    <dbReference type="NCBI Taxonomy" id="135651"/>
    <lineage>
        <taxon>Eukaryota</taxon>
        <taxon>Metazoa</taxon>
        <taxon>Ecdysozoa</taxon>
        <taxon>Nematoda</taxon>
        <taxon>Chromadorea</taxon>
        <taxon>Rhabditida</taxon>
        <taxon>Rhabditina</taxon>
        <taxon>Rhabditomorpha</taxon>
        <taxon>Rhabditoidea</taxon>
        <taxon>Rhabditidae</taxon>
        <taxon>Peloderinae</taxon>
        <taxon>Caenorhabditis</taxon>
    </lineage>
</organism>
<feature type="compositionally biased region" description="Basic residues" evidence="8">
    <location>
        <begin position="331"/>
        <end position="344"/>
    </location>
</feature>
<dbReference type="InterPro" id="IPR012337">
    <property type="entry name" value="RNaseH-like_sf"/>
</dbReference>
<dbReference type="HOGENOM" id="CLU_750572_0_0_1"/>
<evidence type="ECO:0000256" key="7">
    <source>
        <dbReference type="ARBA" id="ARBA00022801"/>
    </source>
</evidence>
<name>G0P1M8_CAEBE</name>
<feature type="compositionally biased region" description="Basic and acidic residues" evidence="8">
    <location>
        <begin position="357"/>
        <end position="369"/>
    </location>
</feature>
<dbReference type="InterPro" id="IPR050092">
    <property type="entry name" value="RNase_H"/>
</dbReference>
<dbReference type="Pfam" id="PF00075">
    <property type="entry name" value="RNase_H"/>
    <property type="match status" value="1"/>
</dbReference>
<dbReference type="OrthoDB" id="90239at2759"/>
<dbReference type="InterPro" id="IPR002156">
    <property type="entry name" value="RNaseH_domain"/>
</dbReference>
<accession>G0P1M8</accession>
<gene>
    <name evidence="10" type="ORF">CAEBREN_10874</name>
</gene>
<dbReference type="STRING" id="135651.G0P1M8"/>
<dbReference type="InParanoid" id="G0P1M8"/>
<dbReference type="SUPFAM" id="SSF53098">
    <property type="entry name" value="Ribonuclease H-like"/>
    <property type="match status" value="2"/>
</dbReference>
<dbReference type="EC" id="3.1.26.4" evidence="3"/>
<evidence type="ECO:0000256" key="4">
    <source>
        <dbReference type="ARBA" id="ARBA00022722"/>
    </source>
</evidence>
<keyword evidence="4" id="KW-0540">Nuclease</keyword>
<comment type="similarity">
    <text evidence="2">Belongs to the RNase H family.</text>
</comment>
<evidence type="ECO:0000256" key="3">
    <source>
        <dbReference type="ARBA" id="ARBA00012180"/>
    </source>
</evidence>
<dbReference type="GO" id="GO:0003676">
    <property type="term" value="F:nucleic acid binding"/>
    <property type="evidence" value="ECO:0007669"/>
    <property type="project" value="InterPro"/>
</dbReference>
<evidence type="ECO:0000256" key="5">
    <source>
        <dbReference type="ARBA" id="ARBA00022723"/>
    </source>
</evidence>
<dbReference type="AlphaFoldDB" id="G0P1M8"/>
<feature type="region of interest" description="Disordered" evidence="8">
    <location>
        <begin position="322"/>
        <end position="369"/>
    </location>
</feature>
<keyword evidence="11" id="KW-1185">Reference proteome</keyword>
<sequence>MNRLTAAYRLIHGEHIARLGITKFQKQYPSVIPKCVKYKVIAEVSTDGSCSFNGKLNARAAFAVWWGNDPQNNHSEKVEGTQESNRAELVAAGYCAITMMAGSVGRINLNSRKETQIGNTKPLPFLSLINRRNTIDFEMNYSERVQSILKRYGKRIVKYGFMEFIELFPHAVPICIKYKVIAKVYTDGSCHLPGTPNARAGFGVYWGDGHPNNVSGKVDGIQENNRAELLAAVVAICQAVEDGCFGIKIQTDSEFVIMAINKVIDFTKPAYNGKYQDLMEALDALRKEIYVCVQHVKAHSGILGNEKADRLANDALKPEKVNKLAGSVKNKTQKKAAKAKRSKAPKVEENGSGSKNNKKEMPKLEGKKN</sequence>